<dbReference type="AlphaFoldDB" id="A0A3L9DZ91"/>
<dbReference type="InterPro" id="IPR051532">
    <property type="entry name" value="Ester_Hydrolysis_Enzymes"/>
</dbReference>
<feature type="domain" description="SGNH hydrolase-type esterase" evidence="2">
    <location>
        <begin position="52"/>
        <end position="262"/>
    </location>
</feature>
<dbReference type="Gene3D" id="3.40.50.1110">
    <property type="entry name" value="SGNH hydrolase"/>
    <property type="match status" value="1"/>
</dbReference>
<comment type="caution">
    <text evidence="3">The sequence shown here is derived from an EMBL/GenBank/DDBJ whole genome shotgun (WGS) entry which is preliminary data.</text>
</comment>
<dbReference type="GO" id="GO:0004622">
    <property type="term" value="F:phosphatidylcholine lysophospholipase activity"/>
    <property type="evidence" value="ECO:0007669"/>
    <property type="project" value="TreeGrafter"/>
</dbReference>
<name>A0A3L9DZ91_9STRE</name>
<keyword evidence="1" id="KW-0472">Membrane</keyword>
<reference evidence="3 4" key="1">
    <citation type="submission" date="2018-10" db="EMBL/GenBank/DDBJ databases">
        <title>Streptococcus hillyeri sp. nov., isolated from equine tracheal sample.</title>
        <authorList>
            <person name="Macfadyen A.C."/>
            <person name="Waller A."/>
            <person name="Paterson G.K."/>
        </authorList>
    </citation>
    <scope>NUCLEOTIDE SEQUENCE [LARGE SCALE GENOMIC DNA]</scope>
    <source>
        <strain evidence="3 4">28462</strain>
    </source>
</reference>
<dbReference type="InterPro" id="IPR013830">
    <property type="entry name" value="SGNH_hydro"/>
</dbReference>
<dbReference type="OrthoDB" id="252349at2"/>
<accession>A0A3L9DZ91</accession>
<evidence type="ECO:0000313" key="4">
    <source>
        <dbReference type="Proteomes" id="UP000279194"/>
    </source>
</evidence>
<keyword evidence="1" id="KW-0812">Transmembrane</keyword>
<dbReference type="Pfam" id="PF13472">
    <property type="entry name" value="Lipase_GDSL_2"/>
    <property type="match status" value="1"/>
</dbReference>
<evidence type="ECO:0000259" key="2">
    <source>
        <dbReference type="Pfam" id="PF13472"/>
    </source>
</evidence>
<evidence type="ECO:0000256" key="1">
    <source>
        <dbReference type="SAM" id="Phobius"/>
    </source>
</evidence>
<proteinExistence type="predicted"/>
<gene>
    <name evidence="3" type="ORF">EAF07_00935</name>
</gene>
<dbReference type="PANTHER" id="PTHR30383">
    <property type="entry name" value="THIOESTERASE 1/PROTEASE 1/LYSOPHOSPHOLIPASE L1"/>
    <property type="match status" value="1"/>
</dbReference>
<dbReference type="Proteomes" id="UP000279194">
    <property type="component" value="Unassembled WGS sequence"/>
</dbReference>
<dbReference type="RefSeq" id="WP_121834419.1">
    <property type="nucleotide sequence ID" value="NZ_CP163513.1"/>
</dbReference>
<protein>
    <submittedName>
        <fullName evidence="3">GDSL family lipase</fullName>
    </submittedName>
</protein>
<keyword evidence="4" id="KW-1185">Reference proteome</keyword>
<dbReference type="EMBL" id="RCVM01000001">
    <property type="protein sequence ID" value="RLY05293.1"/>
    <property type="molecule type" value="Genomic_DNA"/>
</dbReference>
<sequence length="279" mass="31567">MNKRRLLLGVIGFLLSYLFFLALFNVIVPKSDSKLTKKDFLSQKVETFSYVAIGDSLTEGVGDTTGQGGFIPLLGNNLNATYGYEINSQNYGVAGNTSNQILKRMKDDEDIKESLEKADLMTLTVGGNDVMAVIRKNLADLDVDTFKKPAKDYQKRLRKIIELAREDNKNLPIYILGIYNPFYLNFPEVTEMQTVVENWNKATQKVTKEYQNVYFVPINDLLYKGINGEEGIVQTSGKQTTVINDALFADDLFHPNNTGYQLMADAVTEEIRETKKKWK</sequence>
<dbReference type="InterPro" id="IPR036514">
    <property type="entry name" value="SGNH_hydro_sf"/>
</dbReference>
<keyword evidence="1" id="KW-1133">Transmembrane helix</keyword>
<dbReference type="PANTHER" id="PTHR30383:SF27">
    <property type="entry name" value="SPORE GERMINATION LIPASE LIPC"/>
    <property type="match status" value="1"/>
</dbReference>
<organism evidence="3 4">
    <name type="scientific">Streptococcus hillyeri</name>
    <dbReference type="NCBI Taxonomy" id="2282420"/>
    <lineage>
        <taxon>Bacteria</taxon>
        <taxon>Bacillati</taxon>
        <taxon>Bacillota</taxon>
        <taxon>Bacilli</taxon>
        <taxon>Lactobacillales</taxon>
        <taxon>Streptococcaceae</taxon>
        <taxon>Streptococcus</taxon>
    </lineage>
</organism>
<dbReference type="SUPFAM" id="SSF52266">
    <property type="entry name" value="SGNH hydrolase"/>
    <property type="match status" value="1"/>
</dbReference>
<dbReference type="CDD" id="cd04506">
    <property type="entry name" value="SGNH_hydrolase_YpmR_like"/>
    <property type="match status" value="1"/>
</dbReference>
<feature type="transmembrane region" description="Helical" evidence="1">
    <location>
        <begin position="6"/>
        <end position="28"/>
    </location>
</feature>
<evidence type="ECO:0000313" key="3">
    <source>
        <dbReference type="EMBL" id="RLY05293.1"/>
    </source>
</evidence>